<evidence type="ECO:0000256" key="4">
    <source>
        <dbReference type="ARBA" id="ARBA00022679"/>
    </source>
</evidence>
<reference evidence="15" key="1">
    <citation type="submission" date="2020-11" db="EMBL/GenBank/DDBJ databases">
        <authorList>
            <person name="Tran Van P."/>
        </authorList>
    </citation>
    <scope>NUCLEOTIDE SEQUENCE</scope>
</reference>
<evidence type="ECO:0000256" key="2">
    <source>
        <dbReference type="ARBA" id="ARBA00006003"/>
    </source>
</evidence>
<dbReference type="GO" id="GO:0097503">
    <property type="term" value="P:sialylation"/>
    <property type="evidence" value="ECO:0007669"/>
    <property type="project" value="TreeGrafter"/>
</dbReference>
<evidence type="ECO:0000256" key="7">
    <source>
        <dbReference type="ARBA" id="ARBA00022989"/>
    </source>
</evidence>
<keyword evidence="8" id="KW-0333">Golgi apparatus</keyword>
<evidence type="ECO:0000256" key="8">
    <source>
        <dbReference type="ARBA" id="ARBA00023034"/>
    </source>
</evidence>
<dbReference type="GO" id="GO:0032580">
    <property type="term" value="C:Golgi cisterna membrane"/>
    <property type="evidence" value="ECO:0007669"/>
    <property type="project" value="UniProtKB-SubCell"/>
</dbReference>
<keyword evidence="5 14" id="KW-0812">Transmembrane</keyword>
<organism evidence="15">
    <name type="scientific">Timema poppense</name>
    <name type="common">Walking stick</name>
    <dbReference type="NCBI Taxonomy" id="170557"/>
    <lineage>
        <taxon>Eukaryota</taxon>
        <taxon>Metazoa</taxon>
        <taxon>Ecdysozoa</taxon>
        <taxon>Arthropoda</taxon>
        <taxon>Hexapoda</taxon>
        <taxon>Insecta</taxon>
        <taxon>Pterygota</taxon>
        <taxon>Neoptera</taxon>
        <taxon>Polyneoptera</taxon>
        <taxon>Phasmatodea</taxon>
        <taxon>Timematodea</taxon>
        <taxon>Timematoidea</taxon>
        <taxon>Timematidae</taxon>
        <taxon>Timema</taxon>
    </lineage>
</organism>
<evidence type="ECO:0000256" key="13">
    <source>
        <dbReference type="ARBA" id="ARBA00034329"/>
    </source>
</evidence>
<dbReference type="AlphaFoldDB" id="A0A7R9HAW2"/>
<dbReference type="GO" id="GO:0003835">
    <property type="term" value="F:beta-galactoside alpha-2,6-sialyltransferase activity"/>
    <property type="evidence" value="ECO:0007669"/>
    <property type="project" value="UniProtKB-EC"/>
</dbReference>
<gene>
    <name evidence="15" type="ORF">TPSB3V08_LOCUS9722</name>
</gene>
<evidence type="ECO:0000256" key="9">
    <source>
        <dbReference type="ARBA" id="ARBA00023136"/>
    </source>
</evidence>
<accession>A0A7R9HAW2</accession>
<evidence type="ECO:0000256" key="12">
    <source>
        <dbReference type="ARBA" id="ARBA00034249"/>
    </source>
</evidence>
<keyword evidence="11" id="KW-0325">Glycoprotein</keyword>
<dbReference type="Pfam" id="PF00777">
    <property type="entry name" value="Glyco_transf_29"/>
    <property type="match status" value="1"/>
</dbReference>
<comment type="subcellular location">
    <subcellularLocation>
        <location evidence="1">Golgi apparatus</location>
        <location evidence="1">Golgi stack membrane</location>
        <topology evidence="1">Single-pass type II membrane protein</topology>
    </subcellularLocation>
</comment>
<keyword evidence="6" id="KW-0735">Signal-anchor</keyword>
<evidence type="ECO:0000313" key="15">
    <source>
        <dbReference type="EMBL" id="CAD7414515.1"/>
    </source>
</evidence>
<comment type="similarity">
    <text evidence="2">Belongs to the glycosyltransferase 29 family.</text>
</comment>
<keyword evidence="3" id="KW-0328">Glycosyltransferase</keyword>
<keyword evidence="7 14" id="KW-1133">Transmembrane helix</keyword>
<dbReference type="EC" id="2.4.3.1" evidence="13"/>
<evidence type="ECO:0000256" key="1">
    <source>
        <dbReference type="ARBA" id="ARBA00004447"/>
    </source>
</evidence>
<evidence type="ECO:0000256" key="3">
    <source>
        <dbReference type="ARBA" id="ARBA00022676"/>
    </source>
</evidence>
<evidence type="ECO:0000256" key="5">
    <source>
        <dbReference type="ARBA" id="ARBA00022692"/>
    </source>
</evidence>
<sequence>MRAVAVSVWIFMNLVFLGMCGYIYLLWSQYWNYVERQQLQMANIVNINSYNSNNQIFYYPRRLESPTVDTAGVTPRRLPNRWNRTFTVVRRRSRPRFPKLRSMEIEPRPGTPKCVADCATPSLEDIESFPDAPLFDERRCYNTCAIVSNAGSLYRSGLGAFIDSHEVVVRFNHAPTEGYATDVGSKTSLRIVNSQVVSKPVFRFLDSPLYRGVMLLAWDPSNYSATLDEWYKNPDFDLFGPYFEHRVRRPSGLALTLPHCRLVDLVEYVPSLRLTKRCHYWDVTEDSSCTFGVWHPLAAEKLLTLALNVADDAAVFSQGYVRVPGYDALSC</sequence>
<evidence type="ECO:0000256" key="6">
    <source>
        <dbReference type="ARBA" id="ARBA00022968"/>
    </source>
</evidence>
<name>A0A7R9HAW2_TIMPO</name>
<keyword evidence="9 14" id="KW-0472">Membrane</keyword>
<dbReference type="EMBL" id="OD007987">
    <property type="protein sequence ID" value="CAD7414515.1"/>
    <property type="molecule type" value="Genomic_DNA"/>
</dbReference>
<dbReference type="PANTHER" id="PTHR46059:SF1">
    <property type="entry name" value="BETA-GALACTOSIDE ALPHA-2,6-SIALYLTRANSFERASE"/>
    <property type="match status" value="1"/>
</dbReference>
<protein>
    <recommendedName>
        <fullName evidence="13">beta-galactoside alpha-(2,6)-sialyltransferase</fullName>
        <ecNumber evidence="13">2.4.3.1</ecNumber>
    </recommendedName>
</protein>
<dbReference type="InterPro" id="IPR038578">
    <property type="entry name" value="GT29-like_sf"/>
</dbReference>
<feature type="transmembrane region" description="Helical" evidence="14">
    <location>
        <begin position="6"/>
        <end position="27"/>
    </location>
</feature>
<keyword evidence="10" id="KW-1015">Disulfide bond</keyword>
<evidence type="ECO:0000256" key="14">
    <source>
        <dbReference type="SAM" id="Phobius"/>
    </source>
</evidence>
<evidence type="ECO:0000256" key="11">
    <source>
        <dbReference type="ARBA" id="ARBA00023180"/>
    </source>
</evidence>
<dbReference type="InterPro" id="IPR001675">
    <property type="entry name" value="Glyco_trans_29"/>
</dbReference>
<evidence type="ECO:0000256" key="10">
    <source>
        <dbReference type="ARBA" id="ARBA00023157"/>
    </source>
</evidence>
<dbReference type="PANTHER" id="PTHR46059">
    <property type="entry name" value="BETA-GALACTOSIDE ALPHA-2,6-SIALYLTRANSFERASE"/>
    <property type="match status" value="1"/>
</dbReference>
<proteinExistence type="inferred from homology"/>
<comment type="catalytic activity">
    <reaction evidence="12">
        <text>a beta-D-galactoside + CMP-N-acetyl-beta-neuraminate = an N-acetyl-alpha-neuraminyl-(2-&gt;6)-beta-D-galactosyl derivative + CMP + H(+)</text>
        <dbReference type="Rhea" id="RHEA:52104"/>
        <dbReference type="ChEBI" id="CHEBI:15378"/>
        <dbReference type="ChEBI" id="CHEBI:28034"/>
        <dbReference type="ChEBI" id="CHEBI:57812"/>
        <dbReference type="ChEBI" id="CHEBI:60377"/>
        <dbReference type="ChEBI" id="CHEBI:136398"/>
        <dbReference type="EC" id="2.4.3.1"/>
    </reaction>
</comment>
<keyword evidence="4" id="KW-0808">Transferase</keyword>
<dbReference type="Gene3D" id="3.90.1480.20">
    <property type="entry name" value="Glycosyl transferase family 29"/>
    <property type="match status" value="2"/>
</dbReference>